<dbReference type="OrthoDB" id="3255758at2759"/>
<reference evidence="2 3" key="1">
    <citation type="submission" date="2017-12" db="EMBL/GenBank/DDBJ databases">
        <title>Gene loss provides genomic basis for host adaptation in cereal stripe rust fungi.</title>
        <authorList>
            <person name="Xia C."/>
        </authorList>
    </citation>
    <scope>NUCLEOTIDE SEQUENCE [LARGE SCALE GENOMIC DNA]</scope>
    <source>
        <strain evidence="2 3">93TX-2</strain>
    </source>
</reference>
<evidence type="ECO:0000313" key="3">
    <source>
        <dbReference type="Proteomes" id="UP000238274"/>
    </source>
</evidence>
<evidence type="ECO:0000313" key="2">
    <source>
        <dbReference type="EMBL" id="POW23291.1"/>
    </source>
</evidence>
<accession>A0A2S4WNE8</accession>
<dbReference type="VEuPathDB" id="FungiDB:PSHT_00344"/>
<gene>
    <name evidence="2" type="ORF">PSHT_00344</name>
</gene>
<keyword evidence="3" id="KW-1185">Reference proteome</keyword>
<sequence length="275" mass="29231">MPLKKTAWAPWLNAIQKTSAPITQSGPASTSPWLTINGTPLNTNIDSSIATLDLPSTQTTELNSQSTQTTVTLQSVPATQDSSTTPDSQIDQKMINTLKDEKLNNVGTSNGFKTPSWAVVALALKGTNTAGTKAKDPGTSKTQKDFWELRGGPNTANADLMETTANNKEETQRDIGNDVLTNMGFNLGKLGDDDVEDNDDFAVVLVKSTPMPAKRKRGSALSPDLILFKLKSMSSSLSESMKAPIPSLVFAPSAPPPSVCVQAIIMAPESSASFF</sequence>
<name>A0A2S4WNE8_9BASI</name>
<feature type="compositionally biased region" description="Polar residues" evidence="1">
    <location>
        <begin position="77"/>
        <end position="88"/>
    </location>
</feature>
<proteinExistence type="predicted"/>
<dbReference type="VEuPathDB" id="FungiDB:PSTT_00689"/>
<comment type="caution">
    <text evidence="2">The sequence shown here is derived from an EMBL/GenBank/DDBJ whole genome shotgun (WGS) entry which is preliminary data.</text>
</comment>
<feature type="compositionally biased region" description="Low complexity" evidence="1">
    <location>
        <begin position="64"/>
        <end position="76"/>
    </location>
</feature>
<dbReference type="EMBL" id="PKSM01000002">
    <property type="protein sequence ID" value="POW23291.1"/>
    <property type="molecule type" value="Genomic_DNA"/>
</dbReference>
<organism evidence="2 3">
    <name type="scientific">Puccinia striiformis</name>
    <dbReference type="NCBI Taxonomy" id="27350"/>
    <lineage>
        <taxon>Eukaryota</taxon>
        <taxon>Fungi</taxon>
        <taxon>Dikarya</taxon>
        <taxon>Basidiomycota</taxon>
        <taxon>Pucciniomycotina</taxon>
        <taxon>Pucciniomycetes</taxon>
        <taxon>Pucciniales</taxon>
        <taxon>Pucciniaceae</taxon>
        <taxon>Puccinia</taxon>
    </lineage>
</organism>
<dbReference type="AlphaFoldDB" id="A0A2S4WNE8"/>
<protein>
    <submittedName>
        <fullName evidence="2">Uncharacterized protein</fullName>
    </submittedName>
</protein>
<reference evidence="3" key="2">
    <citation type="journal article" date="2018" name="BMC Genomics">
        <title>Genomic insights into host adaptation between the wheat stripe rust pathogen (Puccinia striiformis f. sp. tritici) and the barley stripe rust pathogen (Puccinia striiformis f. sp. hordei).</title>
        <authorList>
            <person name="Xia C."/>
            <person name="Wang M."/>
            <person name="Yin C."/>
            <person name="Cornejo O.E."/>
            <person name="Hulbert S.H."/>
            <person name="Chen X."/>
        </authorList>
    </citation>
    <scope>NUCLEOTIDE SEQUENCE [LARGE SCALE GENOMIC DNA]</scope>
    <source>
        <strain evidence="3">93TX-2</strain>
    </source>
</reference>
<reference evidence="3" key="3">
    <citation type="journal article" date="2018" name="Mol. Plant Microbe Interact.">
        <title>Genome sequence resources for the wheat stripe rust pathogen (Puccinia striiformis f. sp. tritici) and the barley stripe rust pathogen (Puccinia striiformis f. sp. hordei).</title>
        <authorList>
            <person name="Xia C."/>
            <person name="Wang M."/>
            <person name="Yin C."/>
            <person name="Cornejo O.E."/>
            <person name="Hulbert S.H."/>
            <person name="Chen X."/>
        </authorList>
    </citation>
    <scope>NUCLEOTIDE SEQUENCE [LARGE SCALE GENOMIC DNA]</scope>
    <source>
        <strain evidence="3">93TX-2</strain>
    </source>
</reference>
<evidence type="ECO:0000256" key="1">
    <source>
        <dbReference type="SAM" id="MobiDB-lite"/>
    </source>
</evidence>
<dbReference type="Proteomes" id="UP000238274">
    <property type="component" value="Unassembled WGS sequence"/>
</dbReference>
<feature type="region of interest" description="Disordered" evidence="1">
    <location>
        <begin position="61"/>
        <end position="88"/>
    </location>
</feature>